<comment type="caution">
    <text evidence="3">The sequence shown here is derived from an EMBL/GenBank/DDBJ whole genome shotgun (WGS) entry which is preliminary data.</text>
</comment>
<dbReference type="Proteomes" id="UP000177067">
    <property type="component" value="Unassembled WGS sequence"/>
</dbReference>
<evidence type="ECO:0008006" key="5">
    <source>
        <dbReference type="Google" id="ProtNLM"/>
    </source>
</evidence>
<evidence type="ECO:0000313" key="4">
    <source>
        <dbReference type="Proteomes" id="UP000177067"/>
    </source>
</evidence>
<reference evidence="3 4" key="1">
    <citation type="journal article" date="2016" name="Nat. Commun.">
        <title>Thousands of microbial genomes shed light on interconnected biogeochemical processes in an aquifer system.</title>
        <authorList>
            <person name="Anantharaman K."/>
            <person name="Brown C.T."/>
            <person name="Hug L.A."/>
            <person name="Sharon I."/>
            <person name="Castelle C.J."/>
            <person name="Probst A.J."/>
            <person name="Thomas B.C."/>
            <person name="Singh A."/>
            <person name="Wilkins M.J."/>
            <person name="Karaoz U."/>
            <person name="Brodie E.L."/>
            <person name="Williams K.H."/>
            <person name="Hubbard S.S."/>
            <person name="Banfield J.F."/>
        </authorList>
    </citation>
    <scope>NUCLEOTIDE SEQUENCE [LARGE SCALE GENOMIC DNA]</scope>
</reference>
<feature type="compositionally biased region" description="Polar residues" evidence="2">
    <location>
        <begin position="1"/>
        <end position="18"/>
    </location>
</feature>
<comment type="similarity">
    <text evidence="1">Belongs to the bactofilin family.</text>
</comment>
<dbReference type="PANTHER" id="PTHR35024">
    <property type="entry name" value="HYPOTHETICAL CYTOSOLIC PROTEIN"/>
    <property type="match status" value="1"/>
</dbReference>
<dbReference type="PANTHER" id="PTHR35024:SF4">
    <property type="entry name" value="POLYMER-FORMING CYTOSKELETAL PROTEIN"/>
    <property type="match status" value="1"/>
</dbReference>
<evidence type="ECO:0000256" key="1">
    <source>
        <dbReference type="ARBA" id="ARBA00044755"/>
    </source>
</evidence>
<accession>A0A1F6LH39</accession>
<name>A0A1F6LH39_9BACT</name>
<feature type="region of interest" description="Disordered" evidence="2">
    <location>
        <begin position="1"/>
        <end position="23"/>
    </location>
</feature>
<proteinExistence type="inferred from homology"/>
<protein>
    <recommendedName>
        <fullName evidence="5">Cell shape determination protein CcmA</fullName>
    </recommendedName>
</protein>
<dbReference type="EMBL" id="MFPS01000009">
    <property type="protein sequence ID" value="OGH58603.1"/>
    <property type="molecule type" value="Genomic_DNA"/>
</dbReference>
<sequence>MFQKPNYSESESQINAQHTKQHDDVETVVGPSVHVEGDFSSEGNILVKGIVSGNVKTSKLFTSEKGSKVLASVKAGNAVVSGVVKGNVKVDDRLELTSTAQVLGDIECGVLVIEAGALIRGKVTMKGLEIDDPKSDKKSGLIRGIVKDDDKKDK</sequence>
<gene>
    <name evidence="3" type="ORF">A2725_02795</name>
</gene>
<dbReference type="AlphaFoldDB" id="A0A1F6LH39"/>
<organism evidence="3 4">
    <name type="scientific">Candidatus Magasanikbacteria bacterium RIFCSPHIGHO2_01_FULL_33_34</name>
    <dbReference type="NCBI Taxonomy" id="1798671"/>
    <lineage>
        <taxon>Bacteria</taxon>
        <taxon>Candidatus Magasanikiibacteriota</taxon>
    </lineage>
</organism>
<evidence type="ECO:0000256" key="2">
    <source>
        <dbReference type="SAM" id="MobiDB-lite"/>
    </source>
</evidence>
<dbReference type="InterPro" id="IPR007607">
    <property type="entry name" value="BacA/B"/>
</dbReference>
<evidence type="ECO:0000313" key="3">
    <source>
        <dbReference type="EMBL" id="OGH58603.1"/>
    </source>
</evidence>
<dbReference type="Pfam" id="PF04519">
    <property type="entry name" value="Bactofilin"/>
    <property type="match status" value="1"/>
</dbReference>